<feature type="domain" description="Acyl-CoA thioesterase-like C-terminal" evidence="2">
    <location>
        <begin position="128"/>
        <end position="264"/>
    </location>
</feature>
<gene>
    <name evidence="3" type="ORF">GCM10022414_06630</name>
</gene>
<proteinExistence type="predicted"/>
<dbReference type="InterPro" id="IPR049449">
    <property type="entry name" value="TesB_ACOT8-like_N"/>
</dbReference>
<name>A0ABP7WDE3_9GAMM</name>
<dbReference type="Proteomes" id="UP001500392">
    <property type="component" value="Unassembled WGS sequence"/>
</dbReference>
<dbReference type="InterPro" id="IPR049450">
    <property type="entry name" value="ACOT8-like_C"/>
</dbReference>
<accession>A0ABP7WDE3</accession>
<evidence type="ECO:0000313" key="3">
    <source>
        <dbReference type="EMBL" id="GAA4086508.1"/>
    </source>
</evidence>
<dbReference type="RefSeq" id="WP_344932386.1">
    <property type="nucleotide sequence ID" value="NZ_BAABDM010000001.1"/>
</dbReference>
<dbReference type="InterPro" id="IPR052389">
    <property type="entry name" value="Sec_Metab_Biosynth-Assoc"/>
</dbReference>
<reference evidence="4" key="1">
    <citation type="journal article" date="2019" name="Int. J. Syst. Evol. Microbiol.">
        <title>The Global Catalogue of Microorganisms (GCM) 10K type strain sequencing project: providing services to taxonomists for standard genome sequencing and annotation.</title>
        <authorList>
            <consortium name="The Broad Institute Genomics Platform"/>
            <consortium name="The Broad Institute Genome Sequencing Center for Infectious Disease"/>
            <person name="Wu L."/>
            <person name="Ma J."/>
        </authorList>
    </citation>
    <scope>NUCLEOTIDE SEQUENCE [LARGE SCALE GENOMIC DNA]</scope>
    <source>
        <strain evidence="4">JCM 17304</strain>
    </source>
</reference>
<dbReference type="InterPro" id="IPR029069">
    <property type="entry name" value="HotDog_dom_sf"/>
</dbReference>
<dbReference type="PANTHER" id="PTHR38110:SF1">
    <property type="entry name" value="THIOESTERASE DOMAIN-CONTAINING PROTEIN"/>
    <property type="match status" value="1"/>
</dbReference>
<dbReference type="Pfam" id="PF13622">
    <property type="entry name" value="4HBT_3"/>
    <property type="match status" value="1"/>
</dbReference>
<protein>
    <submittedName>
        <fullName evidence="3">Thioesterase family protein</fullName>
    </submittedName>
</protein>
<organism evidence="3 4">
    <name type="scientific">Zhongshania borealis</name>
    <dbReference type="NCBI Taxonomy" id="889488"/>
    <lineage>
        <taxon>Bacteria</taxon>
        <taxon>Pseudomonadati</taxon>
        <taxon>Pseudomonadota</taxon>
        <taxon>Gammaproteobacteria</taxon>
        <taxon>Cellvibrionales</taxon>
        <taxon>Spongiibacteraceae</taxon>
        <taxon>Zhongshania</taxon>
    </lineage>
</organism>
<evidence type="ECO:0000313" key="4">
    <source>
        <dbReference type="Proteomes" id="UP001500392"/>
    </source>
</evidence>
<dbReference type="InterPro" id="IPR042171">
    <property type="entry name" value="Acyl-CoA_hotdog"/>
</dbReference>
<feature type="domain" description="Acyl-CoA thioesterase-like N-terminal HotDog" evidence="1">
    <location>
        <begin position="25"/>
        <end position="106"/>
    </location>
</feature>
<comment type="caution">
    <text evidence="3">The sequence shown here is derived from an EMBL/GenBank/DDBJ whole genome shotgun (WGS) entry which is preliminary data.</text>
</comment>
<dbReference type="EMBL" id="BAABDM010000001">
    <property type="protein sequence ID" value="GAA4086508.1"/>
    <property type="molecule type" value="Genomic_DNA"/>
</dbReference>
<dbReference type="Gene3D" id="2.40.160.210">
    <property type="entry name" value="Acyl-CoA thioesterase, double hotdog domain"/>
    <property type="match status" value="1"/>
</dbReference>
<sequence length="268" mass="29103">MRDFQAVINSVTATADMNRFKATVDESWLQGRTAFGGLSAALVATAMNNIVAPDRRLRSLSVLFVGPVPAGEHDIQLRELRVGGSVSHLQGDLICQGDVVVNVSAAYGKDRPSAVTVASPKMPKLSDPEALARLPYIEGVTPSFTQHFDMRTEYGAKPFSGSSSADFGVWLRFPKHRPIDIAALIALADVPPMPGLNMIKPPGIGSSLSWYLEFPCELPTADASDWWYCDYRCAAAGNGYFHNNATIWGPDGQAVMFSRQIATVFEKH</sequence>
<dbReference type="Pfam" id="PF20789">
    <property type="entry name" value="4HBT_3C"/>
    <property type="match status" value="1"/>
</dbReference>
<dbReference type="PANTHER" id="PTHR38110">
    <property type="entry name" value="CHROMOSOME 23, WHOLE GENOME SHOTGUN SEQUENCE"/>
    <property type="match status" value="1"/>
</dbReference>
<dbReference type="SUPFAM" id="SSF54637">
    <property type="entry name" value="Thioesterase/thiol ester dehydrase-isomerase"/>
    <property type="match status" value="2"/>
</dbReference>
<evidence type="ECO:0000259" key="2">
    <source>
        <dbReference type="Pfam" id="PF20789"/>
    </source>
</evidence>
<keyword evidence="4" id="KW-1185">Reference proteome</keyword>
<evidence type="ECO:0000259" key="1">
    <source>
        <dbReference type="Pfam" id="PF13622"/>
    </source>
</evidence>